<gene>
    <name evidence="2" type="ORF">FYJ39_05745</name>
</gene>
<dbReference type="EMBL" id="VUMD01000004">
    <property type="protein sequence ID" value="MSS36090.1"/>
    <property type="molecule type" value="Genomic_DNA"/>
</dbReference>
<dbReference type="AlphaFoldDB" id="A0A7X2NJR0"/>
<evidence type="ECO:0000313" key="2">
    <source>
        <dbReference type="EMBL" id="MSS36090.1"/>
    </source>
</evidence>
<dbReference type="PIRSF" id="PIRSF010606">
    <property type="entry name" value="Spore_coat_CotJB"/>
    <property type="match status" value="1"/>
</dbReference>
<keyword evidence="2" id="KW-0167">Capsid protein</keyword>
<dbReference type="Pfam" id="PF12652">
    <property type="entry name" value="CotJB"/>
    <property type="match status" value="1"/>
</dbReference>
<comment type="caution">
    <text evidence="2">The sequence shown here is derived from an EMBL/GenBank/DDBJ whole genome shotgun (WGS) entry which is preliminary data.</text>
</comment>
<sequence length="89" mass="10434">MYDCDSNSREALLRKIDQVGFSLDDTQLYLDTHPCDREALAYFNQVSEMYRNAVASYEAQFGPLMAYRSNDSSYWSWMDDPWPWEGGQN</sequence>
<evidence type="ECO:0000313" key="3">
    <source>
        <dbReference type="Proteomes" id="UP000429958"/>
    </source>
</evidence>
<dbReference type="Proteomes" id="UP000429958">
    <property type="component" value="Unassembled WGS sequence"/>
</dbReference>
<protein>
    <submittedName>
        <fullName evidence="2">Spore coat protein CotJB</fullName>
    </submittedName>
</protein>
<proteinExistence type="predicted"/>
<reference evidence="2 3" key="1">
    <citation type="submission" date="2019-08" db="EMBL/GenBank/DDBJ databases">
        <title>In-depth cultivation of the pig gut microbiome towards novel bacterial diversity and tailored functional studies.</title>
        <authorList>
            <person name="Wylensek D."/>
            <person name="Hitch T.C.A."/>
            <person name="Clavel T."/>
        </authorList>
    </citation>
    <scope>NUCLEOTIDE SEQUENCE [LARGE SCALE GENOMIC DNA]</scope>
    <source>
        <strain evidence="2 3">WCA-389-WT-23D1</strain>
    </source>
</reference>
<keyword evidence="3" id="KW-1185">Reference proteome</keyword>
<organism evidence="2 3">
    <name type="scientific">Clostridium porci</name>
    <dbReference type="NCBI Taxonomy" id="2605778"/>
    <lineage>
        <taxon>Bacteria</taxon>
        <taxon>Bacillati</taxon>
        <taxon>Bacillota</taxon>
        <taxon>Clostridia</taxon>
        <taxon>Eubacteriales</taxon>
        <taxon>Clostridiaceae</taxon>
        <taxon>Clostridium</taxon>
    </lineage>
</organism>
<dbReference type="InterPro" id="IPR024207">
    <property type="entry name" value="CotJB_dom"/>
</dbReference>
<dbReference type="InterPro" id="IPR016571">
    <property type="entry name" value="Spore_coat_assembly_CotJB"/>
</dbReference>
<evidence type="ECO:0000259" key="1">
    <source>
        <dbReference type="Pfam" id="PF12652"/>
    </source>
</evidence>
<keyword evidence="2" id="KW-0946">Virion</keyword>
<name>A0A7X2NJR0_9CLOT</name>
<accession>A0A7X2NJR0</accession>
<feature type="domain" description="Protein CotJB" evidence="1">
    <location>
        <begin position="11"/>
        <end position="85"/>
    </location>
</feature>